<evidence type="ECO:0000313" key="3">
    <source>
        <dbReference type="EMBL" id="PJZ69084.1"/>
    </source>
</evidence>
<feature type="domain" description="DUF2147" evidence="2">
    <location>
        <begin position="29"/>
        <end position="147"/>
    </location>
</feature>
<feature type="signal peptide" evidence="1">
    <location>
        <begin position="1"/>
        <end position="22"/>
    </location>
</feature>
<keyword evidence="5" id="KW-1185">Reference proteome</keyword>
<evidence type="ECO:0000313" key="4">
    <source>
        <dbReference type="EMBL" id="PJZ71793.1"/>
    </source>
</evidence>
<comment type="caution">
    <text evidence="4">The sequence shown here is derived from an EMBL/GenBank/DDBJ whole genome shotgun (WGS) entry which is preliminary data.</text>
</comment>
<gene>
    <name evidence="3" type="ORF">CH360_12425</name>
    <name evidence="4" type="ORF">CH373_17580</name>
</gene>
<dbReference type="EMBL" id="NPDZ01000019">
    <property type="protein sequence ID" value="PJZ71793.1"/>
    <property type="molecule type" value="Genomic_DNA"/>
</dbReference>
<dbReference type="EMBL" id="NPDY01000012">
    <property type="protein sequence ID" value="PJZ69084.1"/>
    <property type="molecule type" value="Genomic_DNA"/>
</dbReference>
<dbReference type="Proteomes" id="UP000231962">
    <property type="component" value="Unassembled WGS sequence"/>
</dbReference>
<reference evidence="5 6" key="1">
    <citation type="submission" date="2017-07" db="EMBL/GenBank/DDBJ databases">
        <title>Leptospira spp. isolated from tropical soils.</title>
        <authorList>
            <person name="Thibeaux R."/>
            <person name="Iraola G."/>
            <person name="Ferres I."/>
            <person name="Bierque E."/>
            <person name="Girault D."/>
            <person name="Soupe-Gilbert M.-E."/>
            <person name="Picardeau M."/>
            <person name="Goarant C."/>
        </authorList>
    </citation>
    <scope>NUCLEOTIDE SEQUENCE [LARGE SCALE GENOMIC DNA]</scope>
    <source>
        <strain evidence="4 6">FH1-B-B1</strain>
        <strain evidence="3 5">FH1-B-C1</strain>
    </source>
</reference>
<dbReference type="Proteomes" id="UP000231990">
    <property type="component" value="Unassembled WGS sequence"/>
</dbReference>
<dbReference type="RefSeq" id="WP_100714376.1">
    <property type="nucleotide sequence ID" value="NZ_NPDY01000012.1"/>
</dbReference>
<dbReference type="Pfam" id="PF09917">
    <property type="entry name" value="DUF2147"/>
    <property type="match status" value="1"/>
</dbReference>
<evidence type="ECO:0000313" key="6">
    <source>
        <dbReference type="Proteomes" id="UP000231990"/>
    </source>
</evidence>
<evidence type="ECO:0000256" key="1">
    <source>
        <dbReference type="SAM" id="SignalP"/>
    </source>
</evidence>
<dbReference type="PANTHER" id="PTHR36919">
    <property type="entry name" value="BLR1215 PROTEIN"/>
    <property type="match status" value="1"/>
</dbReference>
<protein>
    <recommendedName>
        <fullName evidence="2">DUF2147 domain-containing protein</fullName>
    </recommendedName>
</protein>
<dbReference type="InterPro" id="IPR019223">
    <property type="entry name" value="DUF2147"/>
</dbReference>
<proteinExistence type="predicted"/>
<evidence type="ECO:0000259" key="2">
    <source>
        <dbReference type="Pfam" id="PF09917"/>
    </source>
</evidence>
<dbReference type="Gene3D" id="2.40.128.520">
    <property type="match status" value="1"/>
</dbReference>
<dbReference type="OrthoDB" id="9814399at2"/>
<sequence length="149" mass="16311">MKKGLVLFLALTAFLLSNAVIADPIPVVGKWKTIDDEDGSEKSVVEIYEQGGKIFGKIVSLKEPLDKDGKPKICTKCQGADKDKPVVGMVFLKNLSPEDDEYTGGTIMDPNNGKTYKCKMKAIEGGKKLNVRGFIGFSLLGRTQTWVKK</sequence>
<dbReference type="PANTHER" id="PTHR36919:SF3">
    <property type="entry name" value="BLL5882 PROTEIN"/>
    <property type="match status" value="1"/>
</dbReference>
<name>A0A2M9ZIL0_9LEPT</name>
<dbReference type="AlphaFoldDB" id="A0A2M9ZIL0"/>
<keyword evidence="1" id="KW-0732">Signal</keyword>
<organism evidence="4 6">
    <name type="scientific">Leptospira perolatii</name>
    <dbReference type="NCBI Taxonomy" id="2023191"/>
    <lineage>
        <taxon>Bacteria</taxon>
        <taxon>Pseudomonadati</taxon>
        <taxon>Spirochaetota</taxon>
        <taxon>Spirochaetia</taxon>
        <taxon>Leptospirales</taxon>
        <taxon>Leptospiraceae</taxon>
        <taxon>Leptospira</taxon>
    </lineage>
</organism>
<evidence type="ECO:0000313" key="5">
    <source>
        <dbReference type="Proteomes" id="UP000231962"/>
    </source>
</evidence>
<feature type="chain" id="PRO_5015006806" description="DUF2147 domain-containing protein" evidence="1">
    <location>
        <begin position="23"/>
        <end position="149"/>
    </location>
</feature>
<accession>A0A2M9ZIL0</accession>